<dbReference type="GO" id="GO:0005886">
    <property type="term" value="C:plasma membrane"/>
    <property type="evidence" value="ECO:0007669"/>
    <property type="project" value="TreeGrafter"/>
</dbReference>
<dbReference type="OrthoDB" id="5297034at2"/>
<evidence type="ECO:0000313" key="2">
    <source>
        <dbReference type="EMBL" id="PRH84167.1"/>
    </source>
</evidence>
<dbReference type="PANTHER" id="PTHR38598">
    <property type="entry name" value="INNER MEMBRANE PROTEIN YJCH"/>
    <property type="match status" value="1"/>
</dbReference>
<protein>
    <submittedName>
        <fullName evidence="2">DUF485 domain-containing protein</fullName>
    </submittedName>
</protein>
<evidence type="ECO:0000256" key="1">
    <source>
        <dbReference type="SAM" id="Phobius"/>
    </source>
</evidence>
<gene>
    <name evidence="2" type="ORF">C5L14_28145</name>
</gene>
<evidence type="ECO:0000313" key="3">
    <source>
        <dbReference type="Proteomes" id="UP000237682"/>
    </source>
</evidence>
<dbReference type="RefSeq" id="WP_105865377.1">
    <property type="nucleotide sequence ID" value="NZ_PUEJ01000015.1"/>
</dbReference>
<dbReference type="SUPFAM" id="SSF103473">
    <property type="entry name" value="MFS general substrate transporter"/>
    <property type="match status" value="1"/>
</dbReference>
<keyword evidence="1" id="KW-0812">Transmembrane</keyword>
<dbReference type="PANTHER" id="PTHR38598:SF1">
    <property type="entry name" value="INNER MEMBRANE PROTEIN YJCH"/>
    <property type="match status" value="1"/>
</dbReference>
<keyword evidence="3" id="KW-1185">Reference proteome</keyword>
<feature type="transmembrane region" description="Helical" evidence="1">
    <location>
        <begin position="57"/>
        <end position="80"/>
    </location>
</feature>
<keyword evidence="1" id="KW-1133">Transmembrane helix</keyword>
<dbReference type="InterPro" id="IPR036259">
    <property type="entry name" value="MFS_trans_sf"/>
</dbReference>
<dbReference type="AlphaFoldDB" id="A0A2S9Q4A5"/>
<comment type="caution">
    <text evidence="2">The sequence shown here is derived from an EMBL/GenBank/DDBJ whole genome shotgun (WGS) entry which is preliminary data.</text>
</comment>
<organism evidence="2 3">
    <name type="scientific">Labrys okinawensis</name>
    <dbReference type="NCBI Taxonomy" id="346911"/>
    <lineage>
        <taxon>Bacteria</taxon>
        <taxon>Pseudomonadati</taxon>
        <taxon>Pseudomonadota</taxon>
        <taxon>Alphaproteobacteria</taxon>
        <taxon>Hyphomicrobiales</taxon>
        <taxon>Xanthobacteraceae</taxon>
        <taxon>Labrys</taxon>
    </lineage>
</organism>
<dbReference type="InterPro" id="IPR007436">
    <property type="entry name" value="DUF485"/>
</dbReference>
<dbReference type="EMBL" id="PUEJ01000015">
    <property type="protein sequence ID" value="PRH84167.1"/>
    <property type="molecule type" value="Genomic_DNA"/>
</dbReference>
<keyword evidence="1" id="KW-0472">Membrane</keyword>
<sequence length="100" mass="11073">MSSYKSIEQNPKYQELVRRRRTLSLTLSAIMMIIYFGFILVVAYLPGVLGQHLGTGVTTIGIPIGILVIIAAFILTGIYVRKANAEFDTLTQEIVKEARG</sequence>
<dbReference type="Proteomes" id="UP000237682">
    <property type="component" value="Unassembled WGS sequence"/>
</dbReference>
<reference evidence="2 3" key="1">
    <citation type="submission" date="2018-02" db="EMBL/GenBank/DDBJ databases">
        <title>Whole genome sequencing of endophytic bacterium.</title>
        <authorList>
            <person name="Eedara R."/>
            <person name="Podile A.R."/>
        </authorList>
    </citation>
    <scope>NUCLEOTIDE SEQUENCE [LARGE SCALE GENOMIC DNA]</scope>
    <source>
        <strain evidence="2 3">RP1T</strain>
    </source>
</reference>
<proteinExistence type="predicted"/>
<feature type="transmembrane region" description="Helical" evidence="1">
    <location>
        <begin position="21"/>
        <end position="45"/>
    </location>
</feature>
<name>A0A2S9Q4A5_9HYPH</name>
<accession>A0A2S9Q4A5</accession>
<dbReference type="InterPro" id="IPR052959">
    <property type="entry name" value="Inner_membrane_assoc"/>
</dbReference>
<dbReference type="Pfam" id="PF04341">
    <property type="entry name" value="DUF485"/>
    <property type="match status" value="1"/>
</dbReference>